<protein>
    <submittedName>
        <fullName evidence="1">Uncharacterized protein</fullName>
    </submittedName>
</protein>
<gene>
    <name evidence="1" type="ORF">BDA99DRAFT_543853</name>
</gene>
<organism evidence="1 2">
    <name type="scientific">Phascolomyces articulosus</name>
    <dbReference type="NCBI Taxonomy" id="60185"/>
    <lineage>
        <taxon>Eukaryota</taxon>
        <taxon>Fungi</taxon>
        <taxon>Fungi incertae sedis</taxon>
        <taxon>Mucoromycota</taxon>
        <taxon>Mucoromycotina</taxon>
        <taxon>Mucoromycetes</taxon>
        <taxon>Mucorales</taxon>
        <taxon>Lichtheimiaceae</taxon>
        <taxon>Phascolomyces</taxon>
    </lineage>
</organism>
<sequence>MFGRDITHSIPQKYITRSSITHCYDNQKKKKNYKDNLGNTQPFPIFHGHVTRDRSGSHRNHRTCQRYRNRQSDVGKPISPEILCTMDEAIDMILSRDDNEHVAYSIDVYIRLDTNMLQLDGDQLLTYIRTRIEFGRTFSCHCSQDQDAQRQVTDANRRRLDSRMETFTCGGRIDGMIDKHSSYVHLDIEHSIGHVPRPPNRNDLYRDILNQFPEAIGVLTQRQFYFWRNCAFESQYKLHRVQCTSAEILIDRATSQGVQKVFRRVNTQYSGLGFVMRLFGTICGLAEVEELNVDSAFKTNRTGHELFGIVAT</sequence>
<keyword evidence="2" id="KW-1185">Reference proteome</keyword>
<reference evidence="1" key="1">
    <citation type="journal article" date="2022" name="IScience">
        <title>Evolution of zygomycete secretomes and the origins of terrestrial fungal ecologies.</title>
        <authorList>
            <person name="Chang Y."/>
            <person name="Wang Y."/>
            <person name="Mondo S."/>
            <person name="Ahrendt S."/>
            <person name="Andreopoulos W."/>
            <person name="Barry K."/>
            <person name="Beard J."/>
            <person name="Benny G.L."/>
            <person name="Blankenship S."/>
            <person name="Bonito G."/>
            <person name="Cuomo C."/>
            <person name="Desiro A."/>
            <person name="Gervers K.A."/>
            <person name="Hundley H."/>
            <person name="Kuo A."/>
            <person name="LaButti K."/>
            <person name="Lang B.F."/>
            <person name="Lipzen A."/>
            <person name="O'Donnell K."/>
            <person name="Pangilinan J."/>
            <person name="Reynolds N."/>
            <person name="Sandor L."/>
            <person name="Smith M.E."/>
            <person name="Tsang A."/>
            <person name="Grigoriev I.V."/>
            <person name="Stajich J.E."/>
            <person name="Spatafora J.W."/>
        </authorList>
    </citation>
    <scope>NUCLEOTIDE SEQUENCE</scope>
    <source>
        <strain evidence="1">RSA 2281</strain>
    </source>
</reference>
<name>A0AAD5JLZ0_9FUNG</name>
<evidence type="ECO:0000313" key="2">
    <source>
        <dbReference type="Proteomes" id="UP001209540"/>
    </source>
</evidence>
<dbReference type="Proteomes" id="UP001209540">
    <property type="component" value="Unassembled WGS sequence"/>
</dbReference>
<accession>A0AAD5JLZ0</accession>
<feature type="non-terminal residue" evidence="1">
    <location>
        <position position="312"/>
    </location>
</feature>
<dbReference type="AlphaFoldDB" id="A0AAD5JLZ0"/>
<evidence type="ECO:0000313" key="1">
    <source>
        <dbReference type="EMBL" id="KAI9244989.1"/>
    </source>
</evidence>
<dbReference type="EMBL" id="JAIXMP010000055">
    <property type="protein sequence ID" value="KAI9244989.1"/>
    <property type="molecule type" value="Genomic_DNA"/>
</dbReference>
<proteinExistence type="predicted"/>
<reference evidence="1" key="2">
    <citation type="submission" date="2023-02" db="EMBL/GenBank/DDBJ databases">
        <authorList>
            <consortium name="DOE Joint Genome Institute"/>
            <person name="Mondo S.J."/>
            <person name="Chang Y."/>
            <person name="Wang Y."/>
            <person name="Ahrendt S."/>
            <person name="Andreopoulos W."/>
            <person name="Barry K."/>
            <person name="Beard J."/>
            <person name="Benny G.L."/>
            <person name="Blankenship S."/>
            <person name="Bonito G."/>
            <person name="Cuomo C."/>
            <person name="Desiro A."/>
            <person name="Gervers K.A."/>
            <person name="Hundley H."/>
            <person name="Kuo A."/>
            <person name="LaButti K."/>
            <person name="Lang B.F."/>
            <person name="Lipzen A."/>
            <person name="O'Donnell K."/>
            <person name="Pangilinan J."/>
            <person name="Reynolds N."/>
            <person name="Sandor L."/>
            <person name="Smith M.W."/>
            <person name="Tsang A."/>
            <person name="Grigoriev I.V."/>
            <person name="Stajich J.E."/>
            <person name="Spatafora J.W."/>
        </authorList>
    </citation>
    <scope>NUCLEOTIDE SEQUENCE</scope>
    <source>
        <strain evidence="1">RSA 2281</strain>
    </source>
</reference>
<comment type="caution">
    <text evidence="1">The sequence shown here is derived from an EMBL/GenBank/DDBJ whole genome shotgun (WGS) entry which is preliminary data.</text>
</comment>